<keyword evidence="4" id="KW-1133">Transmembrane helix</keyword>
<name>A0A6J2YIR4_SITOR</name>
<dbReference type="SMART" id="SM00701">
    <property type="entry name" value="PGRP"/>
    <property type="match status" value="1"/>
</dbReference>
<evidence type="ECO:0000313" key="7">
    <source>
        <dbReference type="RefSeq" id="XP_030762760.1"/>
    </source>
</evidence>
<dbReference type="Pfam" id="PF01510">
    <property type="entry name" value="Amidase_2"/>
    <property type="match status" value="1"/>
</dbReference>
<dbReference type="Proteomes" id="UP000504635">
    <property type="component" value="Unplaced"/>
</dbReference>
<keyword evidence="2" id="KW-0399">Innate immunity</keyword>
<dbReference type="InterPro" id="IPR002502">
    <property type="entry name" value="Amidase_domain"/>
</dbReference>
<feature type="transmembrane region" description="Helical" evidence="4">
    <location>
        <begin position="156"/>
        <end position="177"/>
    </location>
</feature>
<dbReference type="Gene3D" id="3.40.80.10">
    <property type="entry name" value="Peptidoglycan recognition protein-like"/>
    <property type="match status" value="1"/>
</dbReference>
<dbReference type="OrthoDB" id="10001926at2759"/>
<dbReference type="InParanoid" id="A0A6J2YIR4"/>
<dbReference type="InterPro" id="IPR036505">
    <property type="entry name" value="Amidase/PGRP_sf"/>
</dbReference>
<proteinExistence type="inferred from homology"/>
<organism evidence="6 7">
    <name type="scientific">Sitophilus oryzae</name>
    <name type="common">Rice weevil</name>
    <name type="synonym">Curculio oryzae</name>
    <dbReference type="NCBI Taxonomy" id="7048"/>
    <lineage>
        <taxon>Eukaryota</taxon>
        <taxon>Metazoa</taxon>
        <taxon>Ecdysozoa</taxon>
        <taxon>Arthropoda</taxon>
        <taxon>Hexapoda</taxon>
        <taxon>Insecta</taxon>
        <taxon>Pterygota</taxon>
        <taxon>Neoptera</taxon>
        <taxon>Endopterygota</taxon>
        <taxon>Coleoptera</taxon>
        <taxon>Polyphaga</taxon>
        <taxon>Cucujiformia</taxon>
        <taxon>Curculionidae</taxon>
        <taxon>Dryophthorinae</taxon>
        <taxon>Sitophilus</taxon>
    </lineage>
</organism>
<evidence type="ECO:0000313" key="6">
    <source>
        <dbReference type="Proteomes" id="UP000504635"/>
    </source>
</evidence>
<dbReference type="GeneID" id="115887466"/>
<keyword evidence="4" id="KW-0812">Transmembrane</keyword>
<keyword evidence="4" id="KW-0472">Membrane</keyword>
<dbReference type="SUPFAM" id="SSF55846">
    <property type="entry name" value="N-acetylmuramoyl-L-alanine amidase-like"/>
    <property type="match status" value="1"/>
</dbReference>
<dbReference type="GO" id="GO:0008270">
    <property type="term" value="F:zinc ion binding"/>
    <property type="evidence" value="ECO:0007669"/>
    <property type="project" value="InterPro"/>
</dbReference>
<dbReference type="GO" id="GO:0045087">
    <property type="term" value="P:innate immune response"/>
    <property type="evidence" value="ECO:0007669"/>
    <property type="project" value="UniProtKB-KW"/>
</dbReference>
<reference evidence="7" key="1">
    <citation type="submission" date="2025-08" db="UniProtKB">
        <authorList>
            <consortium name="RefSeq"/>
        </authorList>
    </citation>
    <scope>IDENTIFICATION</scope>
    <source>
        <tissue evidence="7">Gonads</tissue>
    </source>
</reference>
<dbReference type="RefSeq" id="XP_030762760.1">
    <property type="nucleotide sequence ID" value="XM_030906900.1"/>
</dbReference>
<dbReference type="GO" id="GO:0009253">
    <property type="term" value="P:peptidoglycan catabolic process"/>
    <property type="evidence" value="ECO:0007669"/>
    <property type="project" value="InterPro"/>
</dbReference>
<feature type="domain" description="Peptidoglycan recognition protein family" evidence="5">
    <location>
        <begin position="205"/>
        <end position="343"/>
    </location>
</feature>
<gene>
    <name evidence="7" type="primary">LOC115887466</name>
</gene>
<dbReference type="PANTHER" id="PTHR11022">
    <property type="entry name" value="PEPTIDOGLYCAN RECOGNITION PROTEIN"/>
    <property type="match status" value="1"/>
</dbReference>
<dbReference type="InterPro" id="IPR006619">
    <property type="entry name" value="PGRP_domain_met/bac"/>
</dbReference>
<dbReference type="InterPro" id="IPR015510">
    <property type="entry name" value="PGRP"/>
</dbReference>
<evidence type="ECO:0000256" key="3">
    <source>
        <dbReference type="ARBA" id="ARBA00022859"/>
    </source>
</evidence>
<evidence type="ECO:0000256" key="2">
    <source>
        <dbReference type="ARBA" id="ARBA00022588"/>
    </source>
</evidence>
<dbReference type="GO" id="GO:0008745">
    <property type="term" value="F:N-acetylmuramoyl-L-alanine amidase activity"/>
    <property type="evidence" value="ECO:0007669"/>
    <property type="project" value="InterPro"/>
</dbReference>
<sequence>MTERCELSDNDEAAKQSTTSLQINNWCENEDNSTLDNTKQGTEEANDIEYCLELIPNLNDDAHSLIIEGTSQTKHENRIENLAANNVGAIHIGDRIYVNGDAEFTGNIGGSIYQKRLRESLENRSDCTKKVQSPNTISSYQKLSPKDILKNNIKRILIVLVILILISLIIAVLVHFISNFPSSFIENYESITEIIVTQTVPKNSFYIFTVIQWGGRVISNKQNLTKPATLVIIKHTNTRMCSDVGSCFTSMQILQGVDVGEYNEGNIRYNFVIGDGNIYEGRGWGVRNTQMDDSIDISFMGDFDVDNPSDVMLNAGQYLIRQGIDLGYLDKEKLRIVAHNQTEKTNSPGINIYKEIIKWKYYSSDIII</sequence>
<keyword evidence="6" id="KW-1185">Reference proteome</keyword>
<protein>
    <submittedName>
        <fullName evidence="7">Peptidoglycan-recognition protein LA-like isoform X1</fullName>
    </submittedName>
</protein>
<accession>A0A6J2YIR4</accession>
<comment type="similarity">
    <text evidence="1">Belongs to the N-acetylmuramoyl-L-alanine amidase 2 family.</text>
</comment>
<dbReference type="PANTHER" id="PTHR11022:SF74">
    <property type="entry name" value="PEPTIDOGLYCAN-RECOGNITION PROTEIN SA"/>
    <property type="match status" value="1"/>
</dbReference>
<keyword evidence="3" id="KW-0391">Immunity</keyword>
<evidence type="ECO:0000259" key="5">
    <source>
        <dbReference type="SMART" id="SM00701"/>
    </source>
</evidence>
<evidence type="ECO:0000256" key="1">
    <source>
        <dbReference type="ARBA" id="ARBA00007553"/>
    </source>
</evidence>
<evidence type="ECO:0000256" key="4">
    <source>
        <dbReference type="SAM" id="Phobius"/>
    </source>
</evidence>
<dbReference type="AlphaFoldDB" id="A0A6J2YIR4"/>
<dbReference type="KEGG" id="soy:115887466"/>
<dbReference type="CDD" id="cd06583">
    <property type="entry name" value="PGRP"/>
    <property type="match status" value="1"/>
</dbReference>